<feature type="transmembrane region" description="Helical" evidence="4">
    <location>
        <begin position="212"/>
        <end position="235"/>
    </location>
</feature>
<evidence type="ECO:0000256" key="3">
    <source>
        <dbReference type="SAM" id="MobiDB-lite"/>
    </source>
</evidence>
<sequence length="564" mass="62495">MTLSLFQSAGGGIPLCMKLCYAVGGIPYQATNMAMAFSFQIFLLDVVQMEAFFVSLILFVSRAWDALTDPLVGYVVSRSRRCPVGKLLHWSLLSMPVGVLSYALLWFIPHTAANSSASVGWYLTASCLFETFMSCYHVPYTSLNMFLGGSERDRDSATAFRMSAEVLAMLLAAVIQGQVLRVYNAEREDSCLDLDENHELPRTTPASHIREAFMMSALVLGALFFLCSMVLFLGVKEQSGELSYLQDLKKLFGHVSYQRLVLGFLFSSLAFQMSLGNFGLFCIHVAGLGAQFQYLMLTILIAACVSVPVWQMTLVRLGKKNTLFIGLPLLIPALIVFASVTENFPVYMVMCILAGASVATLFLLPWSMLPDVVDEFTVQNPCCVGLEPLFFSCSYFCNKLGGGLSAAISTMTLHLTGYKTGVCNPSEGVVTALRLLLAPIPIVLLLLGLVFFYFYLIKEKTPHRQIQQDLEEIRPKTSSFHSNTNTESSVKKKSYSQQRHSPSSSVWKQCNITTSPHIRSSTRTESSLKRPTSKSNLPTSQTCTHQSSPRDYEMPSERAKVTWV</sequence>
<dbReference type="AlphaFoldDB" id="A0A3B1J6K0"/>
<evidence type="ECO:0000256" key="4">
    <source>
        <dbReference type="SAM" id="Phobius"/>
    </source>
</evidence>
<feature type="compositionally biased region" description="Polar residues" evidence="3">
    <location>
        <begin position="506"/>
        <end position="547"/>
    </location>
</feature>
<dbReference type="PANTHER" id="PTHR11328:SF44">
    <property type="entry name" value="SODIUM-DEPENDENT LYSOPHOSPHATIDYLCHOLINE SYMPORTER 1-B"/>
    <property type="match status" value="1"/>
</dbReference>
<organism evidence="5 6">
    <name type="scientific">Astyanax mexicanus</name>
    <name type="common">Blind cave fish</name>
    <name type="synonym">Astyanax fasciatus mexicanus</name>
    <dbReference type="NCBI Taxonomy" id="7994"/>
    <lineage>
        <taxon>Eukaryota</taxon>
        <taxon>Metazoa</taxon>
        <taxon>Chordata</taxon>
        <taxon>Craniata</taxon>
        <taxon>Vertebrata</taxon>
        <taxon>Euteleostomi</taxon>
        <taxon>Actinopterygii</taxon>
        <taxon>Neopterygii</taxon>
        <taxon>Teleostei</taxon>
        <taxon>Ostariophysi</taxon>
        <taxon>Characiformes</taxon>
        <taxon>Characoidei</taxon>
        <taxon>Acestrorhamphidae</taxon>
        <taxon>Acestrorhamphinae</taxon>
        <taxon>Astyanax</taxon>
    </lineage>
</organism>
<feature type="compositionally biased region" description="Low complexity" evidence="3">
    <location>
        <begin position="495"/>
        <end position="505"/>
    </location>
</feature>
<feature type="region of interest" description="Disordered" evidence="3">
    <location>
        <begin position="472"/>
        <end position="564"/>
    </location>
</feature>
<feature type="transmembrane region" description="Helical" evidence="4">
    <location>
        <begin position="435"/>
        <end position="456"/>
    </location>
</feature>
<name>A0A3B1J6K0_ASTMX</name>
<keyword evidence="6" id="KW-1185">Reference proteome</keyword>
<feature type="transmembrane region" description="Helical" evidence="4">
    <location>
        <begin position="322"/>
        <end position="340"/>
    </location>
</feature>
<dbReference type="Ensembl" id="ENSAMXT00000037902.1">
    <property type="protein sequence ID" value="ENSAMXP00000036959.1"/>
    <property type="gene ID" value="ENSAMXG00000034612.1"/>
</dbReference>
<reference evidence="6" key="2">
    <citation type="journal article" date="2014" name="Nat. Commun.">
        <title>The cavefish genome reveals candidate genes for eye loss.</title>
        <authorList>
            <person name="McGaugh S.E."/>
            <person name="Gross J.B."/>
            <person name="Aken B."/>
            <person name="Blin M."/>
            <person name="Borowsky R."/>
            <person name="Chalopin D."/>
            <person name="Hinaux H."/>
            <person name="Jeffery W.R."/>
            <person name="Keene A."/>
            <person name="Ma L."/>
            <person name="Minx P."/>
            <person name="Murphy D."/>
            <person name="O'Quin K.E."/>
            <person name="Retaux S."/>
            <person name="Rohner N."/>
            <person name="Searle S.M."/>
            <person name="Stahl B.A."/>
            <person name="Tabin C."/>
            <person name="Volff J.N."/>
            <person name="Yoshizawa M."/>
            <person name="Warren W.C."/>
        </authorList>
    </citation>
    <scope>NUCLEOTIDE SEQUENCE [LARGE SCALE GENOMIC DNA]</scope>
    <source>
        <strain evidence="6">female</strain>
    </source>
</reference>
<dbReference type="SUPFAM" id="SSF103473">
    <property type="entry name" value="MFS general substrate transporter"/>
    <property type="match status" value="1"/>
</dbReference>
<dbReference type="Gene3D" id="1.20.1250.20">
    <property type="entry name" value="MFS general substrate transporter like domains"/>
    <property type="match status" value="2"/>
</dbReference>
<dbReference type="PANTHER" id="PTHR11328">
    <property type="entry name" value="MAJOR FACILITATOR SUPERFAMILY DOMAIN-CONTAINING PROTEIN"/>
    <property type="match status" value="1"/>
</dbReference>
<dbReference type="Proteomes" id="UP000018467">
    <property type="component" value="Unassembled WGS sequence"/>
</dbReference>
<feature type="transmembrane region" description="Helical" evidence="4">
    <location>
        <begin position="292"/>
        <end position="310"/>
    </location>
</feature>
<protein>
    <submittedName>
        <fullName evidence="5">Major facilitator superfamily domain containing 2a-like 2</fullName>
    </submittedName>
</protein>
<dbReference type="GO" id="GO:0005886">
    <property type="term" value="C:plasma membrane"/>
    <property type="evidence" value="ECO:0007669"/>
    <property type="project" value="TreeGrafter"/>
</dbReference>
<dbReference type="GO" id="GO:0008643">
    <property type="term" value="P:carbohydrate transport"/>
    <property type="evidence" value="ECO:0007669"/>
    <property type="project" value="InterPro"/>
</dbReference>
<feature type="transmembrane region" description="Helical" evidence="4">
    <location>
        <begin position="260"/>
        <end position="286"/>
    </location>
</feature>
<keyword evidence="4" id="KW-1133">Transmembrane helix</keyword>
<dbReference type="InterPro" id="IPR039672">
    <property type="entry name" value="MFS_2"/>
</dbReference>
<dbReference type="Bgee" id="ENSAMXG00000034612">
    <property type="expression patterns" value="Expressed in olfactory epithelium and 2 other cell types or tissues"/>
</dbReference>
<evidence type="ECO:0000256" key="1">
    <source>
        <dbReference type="ARBA" id="ARBA00004141"/>
    </source>
</evidence>
<dbReference type="Pfam" id="PF13347">
    <property type="entry name" value="MFS_2"/>
    <property type="match status" value="1"/>
</dbReference>
<reference evidence="5" key="3">
    <citation type="submission" date="2025-08" db="UniProtKB">
        <authorList>
            <consortium name="Ensembl"/>
        </authorList>
    </citation>
    <scope>IDENTIFICATION</scope>
</reference>
<feature type="transmembrane region" description="Helical" evidence="4">
    <location>
        <begin position="87"/>
        <end position="108"/>
    </location>
</feature>
<reference evidence="5" key="4">
    <citation type="submission" date="2025-09" db="UniProtKB">
        <authorList>
            <consortium name="Ensembl"/>
        </authorList>
    </citation>
    <scope>IDENTIFICATION</scope>
</reference>
<dbReference type="InterPro" id="IPR036259">
    <property type="entry name" value="MFS_trans_sf"/>
</dbReference>
<feature type="compositionally biased region" description="Basic and acidic residues" evidence="3">
    <location>
        <begin position="548"/>
        <end position="564"/>
    </location>
</feature>
<evidence type="ECO:0000313" key="5">
    <source>
        <dbReference type="Ensembl" id="ENSAMXP00000036959.1"/>
    </source>
</evidence>
<feature type="transmembrane region" description="Helical" evidence="4">
    <location>
        <begin position="37"/>
        <end position="60"/>
    </location>
</feature>
<feature type="compositionally biased region" description="Polar residues" evidence="3">
    <location>
        <begin position="476"/>
        <end position="488"/>
    </location>
</feature>
<dbReference type="GeneTree" id="ENSGT00390000005318"/>
<feature type="transmembrane region" description="Helical" evidence="4">
    <location>
        <begin position="346"/>
        <end position="364"/>
    </location>
</feature>
<keyword evidence="4" id="KW-0472">Membrane</keyword>
<comment type="subcellular location">
    <subcellularLocation>
        <location evidence="1">Membrane</location>
        <topology evidence="1">Multi-pass membrane protein</topology>
    </subcellularLocation>
</comment>
<evidence type="ECO:0000313" key="6">
    <source>
        <dbReference type="Proteomes" id="UP000018467"/>
    </source>
</evidence>
<keyword evidence="4" id="KW-0812">Transmembrane</keyword>
<dbReference type="GO" id="GO:0015293">
    <property type="term" value="F:symporter activity"/>
    <property type="evidence" value="ECO:0007669"/>
    <property type="project" value="InterPro"/>
</dbReference>
<accession>A0A3B1J6K0</accession>
<comment type="similarity">
    <text evidence="2">Belongs to the major facilitator superfamily.</text>
</comment>
<dbReference type="InParanoid" id="A0A3B1J6K0"/>
<reference evidence="6" key="1">
    <citation type="submission" date="2013-03" db="EMBL/GenBank/DDBJ databases">
        <authorList>
            <person name="Jeffery W."/>
            <person name="Warren W."/>
            <person name="Wilson R.K."/>
        </authorList>
    </citation>
    <scope>NUCLEOTIDE SEQUENCE</scope>
    <source>
        <strain evidence="6">female</strain>
    </source>
</reference>
<evidence type="ECO:0000256" key="2">
    <source>
        <dbReference type="ARBA" id="ARBA00008335"/>
    </source>
</evidence>
<feature type="transmembrane region" description="Helical" evidence="4">
    <location>
        <begin position="120"/>
        <end position="138"/>
    </location>
</feature>
<proteinExistence type="inferred from homology"/>
<dbReference type="STRING" id="7994.ENSAMXP00000036959"/>